<evidence type="ECO:0000256" key="5">
    <source>
        <dbReference type="ARBA" id="ARBA00022975"/>
    </source>
</evidence>
<feature type="binding site" evidence="6">
    <location>
        <position position="175"/>
    </location>
    <ligand>
        <name>Zn(2+)</name>
        <dbReference type="ChEBI" id="CHEBI:29105"/>
        <label>2</label>
    </ligand>
</feature>
<dbReference type="EMBL" id="LTBA01000046">
    <property type="protein sequence ID" value="KYH31480.1"/>
    <property type="molecule type" value="Genomic_DNA"/>
</dbReference>
<dbReference type="GO" id="GO:0005737">
    <property type="term" value="C:cytoplasm"/>
    <property type="evidence" value="ECO:0007669"/>
    <property type="project" value="TreeGrafter"/>
</dbReference>
<dbReference type="GO" id="GO:0044205">
    <property type="term" value="P:'de novo' UMP biosynthetic process"/>
    <property type="evidence" value="ECO:0007669"/>
    <property type="project" value="UniProtKB-UniRule"/>
</dbReference>
<dbReference type="EC" id="3.5.2.3" evidence="6"/>
<accession>A0A151AVA5</accession>
<dbReference type="GO" id="GO:0006145">
    <property type="term" value="P:purine nucleobase catabolic process"/>
    <property type="evidence" value="ECO:0007669"/>
    <property type="project" value="TreeGrafter"/>
</dbReference>
<dbReference type="Pfam" id="PF01979">
    <property type="entry name" value="Amidohydro_1"/>
    <property type="match status" value="1"/>
</dbReference>
<dbReference type="GO" id="GO:0004151">
    <property type="term" value="F:dihydroorotase activity"/>
    <property type="evidence" value="ECO:0007669"/>
    <property type="project" value="UniProtKB-UniRule"/>
</dbReference>
<dbReference type="PROSITE" id="PS00483">
    <property type="entry name" value="DIHYDROOROTASE_2"/>
    <property type="match status" value="1"/>
</dbReference>
<evidence type="ECO:0000313" key="8">
    <source>
        <dbReference type="EMBL" id="KYH31480.1"/>
    </source>
</evidence>
<feature type="domain" description="Amidohydrolase-related" evidence="7">
    <location>
        <begin position="48"/>
        <end position="391"/>
    </location>
</feature>
<comment type="catalytic activity">
    <reaction evidence="6">
        <text>(S)-dihydroorotate + H2O = N-carbamoyl-L-aspartate + H(+)</text>
        <dbReference type="Rhea" id="RHEA:24296"/>
        <dbReference type="ChEBI" id="CHEBI:15377"/>
        <dbReference type="ChEBI" id="CHEBI:15378"/>
        <dbReference type="ChEBI" id="CHEBI:30864"/>
        <dbReference type="ChEBI" id="CHEBI:32814"/>
        <dbReference type="EC" id="3.5.2.3"/>
    </reaction>
</comment>
<dbReference type="InterPro" id="IPR006680">
    <property type="entry name" value="Amidohydro-rel"/>
</dbReference>
<organism evidence="8 9">
    <name type="scientific">Clostridium tepidiprofundi DSM 19306</name>
    <dbReference type="NCBI Taxonomy" id="1121338"/>
    <lineage>
        <taxon>Bacteria</taxon>
        <taxon>Bacillati</taxon>
        <taxon>Bacillota</taxon>
        <taxon>Clostridia</taxon>
        <taxon>Eubacteriales</taxon>
        <taxon>Clostridiaceae</taxon>
        <taxon>Clostridium</taxon>
    </lineage>
</organism>
<comment type="cofactor">
    <cofactor evidence="6">
        <name>Zn(2+)</name>
        <dbReference type="ChEBI" id="CHEBI:29105"/>
    </cofactor>
    <text evidence="6">Binds 2 Zn(2+) ions per subunit.</text>
</comment>
<feature type="binding site" evidence="6">
    <location>
        <position position="283"/>
    </location>
    <ligand>
        <name>substrate</name>
    </ligand>
</feature>
<feature type="binding site" evidence="6">
    <location>
        <position position="148"/>
    </location>
    <ligand>
        <name>Zn(2+)</name>
        <dbReference type="ChEBI" id="CHEBI:29105"/>
        <label>2</label>
    </ligand>
</feature>
<protein>
    <recommendedName>
        <fullName evidence="6">Dihydroorotase</fullName>
        <shortName evidence="6">DHOase</shortName>
        <ecNumber evidence="6">3.5.2.3</ecNumber>
    </recommendedName>
</protein>
<feature type="binding site" evidence="6">
    <location>
        <begin position="59"/>
        <end position="61"/>
    </location>
    <ligand>
        <name>substrate</name>
    </ligand>
</feature>
<evidence type="ECO:0000256" key="1">
    <source>
        <dbReference type="ARBA" id="ARBA00002368"/>
    </source>
</evidence>
<dbReference type="HAMAP" id="MF_00220_B">
    <property type="entry name" value="PyrC_classI_B"/>
    <property type="match status" value="1"/>
</dbReference>
<dbReference type="STRING" id="1121338.CLTEP_23770"/>
<feature type="active site" evidence="6">
    <location>
        <position position="279"/>
    </location>
</feature>
<keyword evidence="4 6" id="KW-0378">Hydrolase</keyword>
<comment type="similarity">
    <text evidence="2 6">Belongs to the metallo-dependent hydrolases superfamily. DHOase family. Class I DHOase subfamily.</text>
</comment>
<dbReference type="OrthoDB" id="9765462at2"/>
<reference evidence="8 9" key="1">
    <citation type="submission" date="2016-02" db="EMBL/GenBank/DDBJ databases">
        <title>Genome sequence of Clostridium tepidiprofundi DSM 19306.</title>
        <authorList>
            <person name="Poehlein A."/>
            <person name="Daniel R."/>
        </authorList>
    </citation>
    <scope>NUCLEOTIDE SEQUENCE [LARGE SCALE GENOMIC DNA]</scope>
    <source>
        <strain evidence="8 9">DSM 19306</strain>
    </source>
</reference>
<keyword evidence="9" id="KW-1185">Reference proteome</keyword>
<comment type="pathway">
    <text evidence="6">Pyrimidine metabolism; UMP biosynthesis via de novo pathway; (S)-dihydroorotate from bicarbonate: step 3/3.</text>
</comment>
<evidence type="ECO:0000256" key="6">
    <source>
        <dbReference type="HAMAP-Rule" id="MF_00220"/>
    </source>
</evidence>
<dbReference type="SUPFAM" id="SSF51556">
    <property type="entry name" value="Metallo-dependent hydrolases"/>
    <property type="match status" value="1"/>
</dbReference>
<feature type="binding site" evidence="6">
    <location>
        <position position="279"/>
    </location>
    <ligand>
        <name>Zn(2+)</name>
        <dbReference type="ChEBI" id="CHEBI:29105"/>
        <label>1</label>
    </ligand>
</feature>
<evidence type="ECO:0000256" key="4">
    <source>
        <dbReference type="ARBA" id="ARBA00022801"/>
    </source>
</evidence>
<dbReference type="PATRIC" id="fig|1121338.3.peg.2453"/>
<feature type="binding site" evidence="6">
    <location>
        <position position="91"/>
    </location>
    <ligand>
        <name>substrate</name>
    </ligand>
</feature>
<evidence type="ECO:0000259" key="7">
    <source>
        <dbReference type="Pfam" id="PF01979"/>
    </source>
</evidence>
<feature type="binding site" evidence="6">
    <location>
        <begin position="293"/>
        <end position="294"/>
    </location>
    <ligand>
        <name>substrate</name>
    </ligand>
</feature>
<dbReference type="CDD" id="cd01317">
    <property type="entry name" value="DHOase_IIa"/>
    <property type="match status" value="1"/>
</dbReference>
<feature type="binding site" evidence="6">
    <location>
        <position position="148"/>
    </location>
    <ligand>
        <name>Zn(2+)</name>
        <dbReference type="ChEBI" id="CHEBI:29105"/>
        <label>1</label>
    </ligand>
</feature>
<dbReference type="InterPro" id="IPR004722">
    <property type="entry name" value="DHOase"/>
</dbReference>
<dbReference type="RefSeq" id="WP_066826923.1">
    <property type="nucleotide sequence ID" value="NZ_LTBA01000046.1"/>
</dbReference>
<keyword evidence="6" id="KW-0862">Zinc</keyword>
<dbReference type="AlphaFoldDB" id="A0A151AVA5"/>
<dbReference type="InterPro" id="IPR002195">
    <property type="entry name" value="Dihydroorotase_CS"/>
</dbReference>
<dbReference type="InterPro" id="IPR050138">
    <property type="entry name" value="DHOase/Allantoinase_Hydrolase"/>
</dbReference>
<proteinExistence type="inferred from homology"/>
<dbReference type="Gene3D" id="3.20.20.140">
    <property type="entry name" value="Metal-dependent hydrolases"/>
    <property type="match status" value="1"/>
</dbReference>
<sequence length="403" mass="44972">MEILIKKARIVDAFNDFSADIYIKDGIISEIGCNINKDCIYIDASEKVILPSLIEMHCHFRDPGYTYKEDILTGSMAAVKGGYTAVNLMANTKPVCSSMDIVDYVLNKAREINLIDINQVVSITENSDGKSIKHLDKIDSKVKFISDDGKGVCDDKIMYDAMIKANEKDLTIISHAEAQELSEIDMRLAENVMTARDIALSEITNCKLHMAHVSTKEAINYIIEAKKRGVNVTCEVTPHHIALNDKTEYRVNPPLRNEEDVNALIDAIKDGWVDVIATDHAPHTNEDKLNGSPGISGIETAFSVCYTKLVKENSISLSELSKLMSLNPARMMGLNKGRIQIGYDGDLILVDLKKKYKIETKNFKSKGKNTPFEGKEVYGEIVATIRKGRIVYQNGEVIIDDYR</sequence>
<dbReference type="GO" id="GO:0004038">
    <property type="term" value="F:allantoinase activity"/>
    <property type="evidence" value="ECO:0007669"/>
    <property type="project" value="TreeGrafter"/>
</dbReference>
<gene>
    <name evidence="6 8" type="primary">pyrC</name>
    <name evidence="8" type="ORF">CLTEP_23770</name>
</gene>
<comment type="caution">
    <text evidence="8">The sequence shown here is derived from an EMBL/GenBank/DDBJ whole genome shotgun (WGS) entry which is preliminary data.</text>
</comment>
<dbReference type="InterPro" id="IPR011059">
    <property type="entry name" value="Metal-dep_hydrolase_composite"/>
</dbReference>
<keyword evidence="5 6" id="KW-0665">Pyrimidine biosynthesis</keyword>
<dbReference type="PANTHER" id="PTHR43668">
    <property type="entry name" value="ALLANTOINASE"/>
    <property type="match status" value="1"/>
</dbReference>
<dbReference type="SUPFAM" id="SSF51338">
    <property type="entry name" value="Composite domain of metallo-dependent hydrolases"/>
    <property type="match status" value="1"/>
</dbReference>
<comment type="function">
    <text evidence="1 6">Catalyzes the reversible cyclization of carbamoyl aspartate to dihydroorotate.</text>
</comment>
<feature type="binding site" evidence="6">
    <location>
        <position position="252"/>
    </location>
    <ligand>
        <name>substrate</name>
    </ligand>
</feature>
<keyword evidence="3 6" id="KW-0479">Metal-binding</keyword>
<dbReference type="InterPro" id="IPR032466">
    <property type="entry name" value="Metal_Hydrolase"/>
</dbReference>
<feature type="binding site" evidence="6">
    <location>
        <position position="212"/>
    </location>
    <ligand>
        <name>Zn(2+)</name>
        <dbReference type="ChEBI" id="CHEBI:29105"/>
        <label>2</label>
    </ligand>
</feature>
<dbReference type="NCBIfam" id="TIGR00857">
    <property type="entry name" value="pyrC_multi"/>
    <property type="match status" value="1"/>
</dbReference>
<feature type="binding site" evidence="6">
    <location>
        <position position="59"/>
    </location>
    <ligand>
        <name>Zn(2+)</name>
        <dbReference type="ChEBI" id="CHEBI:29105"/>
        <label>1</label>
    </ligand>
</feature>
<evidence type="ECO:0000256" key="3">
    <source>
        <dbReference type="ARBA" id="ARBA00022723"/>
    </source>
</evidence>
<dbReference type="GO" id="GO:0008270">
    <property type="term" value="F:zinc ion binding"/>
    <property type="evidence" value="ECO:0007669"/>
    <property type="project" value="UniProtKB-UniRule"/>
</dbReference>
<name>A0A151AVA5_9CLOT</name>
<evidence type="ECO:0000313" key="9">
    <source>
        <dbReference type="Proteomes" id="UP000075531"/>
    </source>
</evidence>
<evidence type="ECO:0000256" key="2">
    <source>
        <dbReference type="ARBA" id="ARBA00010286"/>
    </source>
</evidence>
<feature type="binding site" evidence="6">
    <location>
        <position position="57"/>
    </location>
    <ligand>
        <name>Zn(2+)</name>
        <dbReference type="ChEBI" id="CHEBI:29105"/>
        <label>1</label>
    </ligand>
</feature>
<dbReference type="UniPathway" id="UPA00070">
    <property type="reaction ID" value="UER00117"/>
</dbReference>
<dbReference type="PANTHER" id="PTHR43668:SF2">
    <property type="entry name" value="ALLANTOINASE"/>
    <property type="match status" value="1"/>
</dbReference>
<dbReference type="Proteomes" id="UP000075531">
    <property type="component" value="Unassembled WGS sequence"/>
</dbReference>